<dbReference type="EMBL" id="OCNF01000006">
    <property type="protein sequence ID" value="SOD67471.1"/>
    <property type="molecule type" value="Genomic_DNA"/>
</dbReference>
<accession>A0A286E9A0</accession>
<dbReference type="RefSeq" id="WP_097113985.1">
    <property type="nucleotide sequence ID" value="NZ_CP083931.1"/>
</dbReference>
<dbReference type="InterPro" id="IPR007922">
    <property type="entry name" value="DciA-like"/>
</dbReference>
<reference evidence="1 2" key="1">
    <citation type="submission" date="2017-09" db="EMBL/GenBank/DDBJ databases">
        <authorList>
            <person name="Ehlers B."/>
            <person name="Leendertz F.H."/>
        </authorList>
    </citation>
    <scope>NUCLEOTIDE SEQUENCE [LARGE SCALE GENOMIC DNA]</scope>
    <source>
        <strain evidence="1 2">DSM 16848</strain>
    </source>
</reference>
<evidence type="ECO:0000313" key="1">
    <source>
        <dbReference type="EMBL" id="SOD67471.1"/>
    </source>
</evidence>
<gene>
    <name evidence="1" type="ORF">SAMN02746062_00915</name>
</gene>
<dbReference type="AlphaFoldDB" id="A0A286E9A0"/>
<evidence type="ECO:0000313" key="2">
    <source>
        <dbReference type="Proteomes" id="UP000219669"/>
    </source>
</evidence>
<proteinExistence type="predicted"/>
<sequence>MDLGQYAQTSPALRHLWQSTRYFIQLDERLKAILPANLREHCRVACVQNGVLVVFAKNNMAASRLKMMLPALLPQIQDLGDEIGKIDVKMLPETPKPPREKHCHFSPNVLDMFEHTAQQVAHAPALAQALRNLVAQHRS</sequence>
<keyword evidence="2" id="KW-1185">Reference proteome</keyword>
<organism evidence="1 2">
    <name type="scientific">Alysiella filiformis DSM 16848</name>
    <dbReference type="NCBI Taxonomy" id="1120981"/>
    <lineage>
        <taxon>Bacteria</taxon>
        <taxon>Pseudomonadati</taxon>
        <taxon>Pseudomonadota</taxon>
        <taxon>Betaproteobacteria</taxon>
        <taxon>Neisseriales</taxon>
        <taxon>Neisseriaceae</taxon>
        <taxon>Alysiella</taxon>
    </lineage>
</organism>
<name>A0A286E9A0_9NEIS</name>
<evidence type="ECO:0008006" key="3">
    <source>
        <dbReference type="Google" id="ProtNLM"/>
    </source>
</evidence>
<protein>
    <recommendedName>
        <fullName evidence="3">DUF721 domain-containing protein</fullName>
    </recommendedName>
</protein>
<dbReference type="OrthoDB" id="8613287at2"/>
<dbReference type="Proteomes" id="UP000219669">
    <property type="component" value="Unassembled WGS sequence"/>
</dbReference>
<dbReference type="Pfam" id="PF05258">
    <property type="entry name" value="DciA"/>
    <property type="match status" value="1"/>
</dbReference>